<reference evidence="2" key="1">
    <citation type="submission" date="2022-07" db="EMBL/GenBank/DDBJ databases">
        <title>Phylogenomic reconstructions and comparative analyses of Kickxellomycotina fungi.</title>
        <authorList>
            <person name="Reynolds N.K."/>
            <person name="Stajich J.E."/>
            <person name="Barry K."/>
            <person name="Grigoriev I.V."/>
            <person name="Crous P."/>
            <person name="Smith M.E."/>
        </authorList>
    </citation>
    <scope>NUCLEOTIDE SEQUENCE</scope>
    <source>
        <strain evidence="2">RSA 476</strain>
    </source>
</reference>
<dbReference type="EMBL" id="JANBUY010000077">
    <property type="protein sequence ID" value="KAJ2864796.1"/>
    <property type="molecule type" value="Genomic_DNA"/>
</dbReference>
<feature type="region of interest" description="Disordered" evidence="1">
    <location>
        <begin position="540"/>
        <end position="565"/>
    </location>
</feature>
<evidence type="ECO:0000313" key="3">
    <source>
        <dbReference type="Proteomes" id="UP001140074"/>
    </source>
</evidence>
<dbReference type="Proteomes" id="UP001140074">
    <property type="component" value="Unassembled WGS sequence"/>
</dbReference>
<feature type="compositionally biased region" description="Low complexity" evidence="1">
    <location>
        <begin position="599"/>
        <end position="611"/>
    </location>
</feature>
<gene>
    <name evidence="2" type="ORF">GGH94_002686</name>
</gene>
<keyword evidence="3" id="KW-1185">Reference proteome</keyword>
<dbReference type="AlphaFoldDB" id="A0A9W8ILL6"/>
<comment type="caution">
    <text evidence="2">The sequence shown here is derived from an EMBL/GenBank/DDBJ whole genome shotgun (WGS) entry which is preliminary data.</text>
</comment>
<dbReference type="InterPro" id="IPR014752">
    <property type="entry name" value="Arrestin-like_C"/>
</dbReference>
<accession>A0A9W8ILL6</accession>
<sequence length="660" mass="71526">MLELRVVVDRECAECLVYQHQESALRGKLFIKTGDKLKLRQITIRLVSTELVDIHENGEVTAALEAAGNGFLQKSTKTIGTWVVLAKGSDTHVLGVGEHQYSFEIALPKGLDGTVDSGAYRLGYELESRVEHSFVLKPASVMVTPVTLVQVPMGLNLHSDDRVSMNMLPGVAPGRSLAPKDVPLGRAVCVHTDAIDQGKEFVLRHLWDSALAVRLRLSRGRVFPTDAYAVVDIQAVPITREYRCTRITLRLEEIAIIARPQRSQAAAAAARQASTRTRPGSSLAPLRRHSVANSAMSNSSEDSVLASNGRTDNAAAYAQECSAEYQNAITKVRTLATGTHTAWPERPSVSLAEFSGIASARLRLHVPPMYGDNATHTDIRNSHIQVHHQIAYEVRYERVQAEEESSNARILAVAKVYGALANANIVRRDELKNLEVVRGTLPVAVVPKKISALWGLKNIEYDEPEYDDEPAGFPVPNTTEAHLIDLVADAPPVAAQSAYVPSSAMLDMMHNNDSYASTMPSMPSMPGMPESATVIESAAVTEASAPASSEPVRPDSAADIDTSSADQPLTLITAATERSEAEASNTITTAVPVLQPLAHSAGSSTSTTASSEHNTEDTGRHSPPPNYDDLLPPDYEVPANQPPPYRPMESSRSRRRVWDI</sequence>
<protein>
    <submittedName>
        <fullName evidence="2">Uncharacterized protein</fullName>
    </submittedName>
</protein>
<organism evidence="2 3">
    <name type="scientific">Coemansia aciculifera</name>
    <dbReference type="NCBI Taxonomy" id="417176"/>
    <lineage>
        <taxon>Eukaryota</taxon>
        <taxon>Fungi</taxon>
        <taxon>Fungi incertae sedis</taxon>
        <taxon>Zoopagomycota</taxon>
        <taxon>Kickxellomycotina</taxon>
        <taxon>Kickxellomycetes</taxon>
        <taxon>Kickxellales</taxon>
        <taxon>Kickxellaceae</taxon>
        <taxon>Coemansia</taxon>
    </lineage>
</organism>
<feature type="compositionally biased region" description="Low complexity" evidence="1">
    <location>
        <begin position="555"/>
        <end position="565"/>
    </location>
</feature>
<feature type="region of interest" description="Disordered" evidence="1">
    <location>
        <begin position="599"/>
        <end position="660"/>
    </location>
</feature>
<feature type="compositionally biased region" description="Basic and acidic residues" evidence="1">
    <location>
        <begin position="649"/>
        <end position="660"/>
    </location>
</feature>
<proteinExistence type="predicted"/>
<feature type="compositionally biased region" description="Low complexity" evidence="1">
    <location>
        <begin position="267"/>
        <end position="279"/>
    </location>
</feature>
<name>A0A9W8ILL6_9FUNG</name>
<evidence type="ECO:0000256" key="1">
    <source>
        <dbReference type="SAM" id="MobiDB-lite"/>
    </source>
</evidence>
<evidence type="ECO:0000313" key="2">
    <source>
        <dbReference type="EMBL" id="KAJ2864796.1"/>
    </source>
</evidence>
<feature type="region of interest" description="Disordered" evidence="1">
    <location>
        <begin position="267"/>
        <end position="307"/>
    </location>
</feature>
<dbReference type="Gene3D" id="2.60.40.640">
    <property type="match status" value="1"/>
</dbReference>
<feature type="compositionally biased region" description="Polar residues" evidence="1">
    <location>
        <begin position="291"/>
        <end position="307"/>
    </location>
</feature>